<dbReference type="GO" id="GO:0004252">
    <property type="term" value="F:serine-type endopeptidase activity"/>
    <property type="evidence" value="ECO:0007669"/>
    <property type="project" value="InterPro"/>
</dbReference>
<reference evidence="2 3" key="1">
    <citation type="submission" date="2016-11" db="EMBL/GenBank/DDBJ databases">
        <authorList>
            <person name="Jaros S."/>
            <person name="Januszkiewicz K."/>
            <person name="Wedrychowicz H."/>
        </authorList>
    </citation>
    <scope>NUCLEOTIDE SEQUENCE [LARGE SCALE GENOMIC DNA]</scope>
    <source>
        <strain evidence="2 3">DSM 18772</strain>
    </source>
</reference>
<dbReference type="PRINTS" id="PR00834">
    <property type="entry name" value="PROTEASES2C"/>
</dbReference>
<evidence type="ECO:0000313" key="3">
    <source>
        <dbReference type="Proteomes" id="UP000184510"/>
    </source>
</evidence>
<accession>A0A1M6H3B8</accession>
<evidence type="ECO:0000313" key="2">
    <source>
        <dbReference type="EMBL" id="SHJ16606.1"/>
    </source>
</evidence>
<dbReference type="EMBL" id="FQYR01000003">
    <property type="protein sequence ID" value="SHJ16606.1"/>
    <property type="molecule type" value="Genomic_DNA"/>
</dbReference>
<dbReference type="Proteomes" id="UP000184510">
    <property type="component" value="Unassembled WGS sequence"/>
</dbReference>
<name>A0A1M6H3B8_9BACT</name>
<gene>
    <name evidence="2" type="ORF">SAMN02745181_1349</name>
</gene>
<dbReference type="PANTHER" id="PTHR43019:SF48">
    <property type="entry name" value="PEPTIDASE S1, PA CLAN-RELATED"/>
    <property type="match status" value="1"/>
</dbReference>
<organism evidence="2 3">
    <name type="scientific">Rubritalea squalenifaciens DSM 18772</name>
    <dbReference type="NCBI Taxonomy" id="1123071"/>
    <lineage>
        <taxon>Bacteria</taxon>
        <taxon>Pseudomonadati</taxon>
        <taxon>Verrucomicrobiota</taxon>
        <taxon>Verrucomicrobiia</taxon>
        <taxon>Verrucomicrobiales</taxon>
        <taxon>Rubritaleaceae</taxon>
        <taxon>Rubritalea</taxon>
    </lineage>
</organism>
<dbReference type="Pfam" id="PF13365">
    <property type="entry name" value="Trypsin_2"/>
    <property type="match status" value="1"/>
</dbReference>
<keyword evidence="3" id="KW-1185">Reference proteome</keyword>
<feature type="signal peptide" evidence="1">
    <location>
        <begin position="1"/>
        <end position="22"/>
    </location>
</feature>
<dbReference type="Gene3D" id="2.40.10.120">
    <property type="match status" value="1"/>
</dbReference>
<dbReference type="AlphaFoldDB" id="A0A1M6H3B8"/>
<dbReference type="PANTHER" id="PTHR43019">
    <property type="entry name" value="SERINE ENDOPROTEASE DEGS"/>
    <property type="match status" value="1"/>
</dbReference>
<keyword evidence="1" id="KW-0732">Signal</keyword>
<dbReference type="InParanoid" id="A0A1M6H3B8"/>
<proteinExistence type="predicted"/>
<protein>
    <submittedName>
        <fullName evidence="2">Trypsin-like peptidase domain-containing protein</fullName>
    </submittedName>
</protein>
<dbReference type="STRING" id="1123071.SAMN02745181_1349"/>
<dbReference type="InterPro" id="IPR001940">
    <property type="entry name" value="Peptidase_S1C"/>
</dbReference>
<evidence type="ECO:0000256" key="1">
    <source>
        <dbReference type="SAM" id="SignalP"/>
    </source>
</evidence>
<dbReference type="GO" id="GO:0006508">
    <property type="term" value="P:proteolysis"/>
    <property type="evidence" value="ECO:0007669"/>
    <property type="project" value="InterPro"/>
</dbReference>
<dbReference type="InterPro" id="IPR009003">
    <property type="entry name" value="Peptidase_S1_PA"/>
</dbReference>
<dbReference type="SUPFAM" id="SSF50494">
    <property type="entry name" value="Trypsin-like serine proteases"/>
    <property type="match status" value="1"/>
</dbReference>
<sequence length="282" mass="30927">MHIPVSKIIMSLVFALSLPLVAEPPVIDDHKLTSDLGDKIGKLVEEEKTTPGEDLFKQLERTKADLQLKQPSTQECKNVYSECVDGVGIIASVYKCGKCDKWHRSACATCWTLTEDGIMVTNYHVFKNKDHSGFGVLSRDGRVAPVVEVLAADKETDIAIFRVKGEGFKALKLGDSEEVGNDVHIIAHPDGRFFTYTAGNVSRYYQPRGKSNTVWMAVTAEFAKGSSGGPVLDSEGNVVGMVANTQSIYYHGMEKNGEGKGPFQMVIRNCVPVSSIRKLIKE</sequence>
<feature type="chain" id="PRO_5009917951" evidence="1">
    <location>
        <begin position="23"/>
        <end position="282"/>
    </location>
</feature>